<sequence length="213" mass="24488">MAKNNALSTVSCILEVERKFAGLAIKDLTTNIGHPPFRSVTFCGQRTIRDTYYDTRSRLLSSAGIWVRQRDGKWEAKVKQGGDFINSRFEEVSDVHAIIEHIRKVTEVTHDERQHFGLEQMAAMCTTRRAWLANTVFSIVEDRTDFGHVVGEVELHRELIFTEGAEESVIQQKQKAAQEMDERLAEFIQQYSWAFLQGVAKGKLTAYFERYHS</sequence>
<keyword evidence="8" id="KW-0963">Cytoplasm</keyword>
<dbReference type="GO" id="GO:0005737">
    <property type="term" value="C:cytoplasm"/>
    <property type="evidence" value="ECO:0007669"/>
    <property type="project" value="UniProtKB-SubCell"/>
</dbReference>
<evidence type="ECO:0000256" key="1">
    <source>
        <dbReference type="ARBA" id="ARBA00001946"/>
    </source>
</evidence>
<comment type="caution">
    <text evidence="15">The sequence shown here is derived from an EMBL/GenBank/DDBJ whole genome shotgun (WGS) entry which is preliminary data.</text>
</comment>
<dbReference type="CDD" id="cd07758">
    <property type="entry name" value="ThTPase"/>
    <property type="match status" value="1"/>
</dbReference>
<dbReference type="AlphaFoldDB" id="A0A9P4J408"/>
<protein>
    <recommendedName>
        <fullName evidence="7">Thiamine-triphosphatase</fullName>
        <ecNumber evidence="6">3.6.1.28</ecNumber>
    </recommendedName>
</protein>
<evidence type="ECO:0000256" key="7">
    <source>
        <dbReference type="ARBA" id="ARBA00020088"/>
    </source>
</evidence>
<evidence type="ECO:0000256" key="6">
    <source>
        <dbReference type="ARBA" id="ARBA00012378"/>
    </source>
</evidence>
<evidence type="ECO:0000256" key="13">
    <source>
        <dbReference type="ARBA" id="ARBA00048194"/>
    </source>
</evidence>
<keyword evidence="12" id="KW-0007">Acetylation</keyword>
<comment type="function">
    <text evidence="2">Hydrolase highly specific for thiamine triphosphate (ThTP).</text>
</comment>
<dbReference type="InterPro" id="IPR023577">
    <property type="entry name" value="CYTH_domain"/>
</dbReference>
<evidence type="ECO:0000313" key="15">
    <source>
        <dbReference type="EMBL" id="KAF2154161.1"/>
    </source>
</evidence>
<comment type="subunit">
    <text evidence="5">Monomer.</text>
</comment>
<evidence type="ECO:0000313" key="16">
    <source>
        <dbReference type="Proteomes" id="UP000799439"/>
    </source>
</evidence>
<evidence type="ECO:0000256" key="3">
    <source>
        <dbReference type="ARBA" id="ARBA00004496"/>
    </source>
</evidence>
<evidence type="ECO:0000256" key="8">
    <source>
        <dbReference type="ARBA" id="ARBA00022490"/>
    </source>
</evidence>
<dbReference type="OrthoDB" id="442176at2759"/>
<evidence type="ECO:0000256" key="10">
    <source>
        <dbReference type="ARBA" id="ARBA00022801"/>
    </source>
</evidence>
<dbReference type="Pfam" id="PF01928">
    <property type="entry name" value="CYTH"/>
    <property type="match status" value="1"/>
</dbReference>
<dbReference type="EC" id="3.6.1.28" evidence="6"/>
<keyword evidence="9" id="KW-0479">Metal-binding</keyword>
<keyword evidence="10" id="KW-0378">Hydrolase</keyword>
<dbReference type="EMBL" id="ML996084">
    <property type="protein sequence ID" value="KAF2154161.1"/>
    <property type="molecule type" value="Genomic_DNA"/>
</dbReference>
<dbReference type="InterPro" id="IPR033469">
    <property type="entry name" value="CYTH-like_dom_sf"/>
</dbReference>
<comment type="cofactor">
    <cofactor evidence="1">
        <name>Mg(2+)</name>
        <dbReference type="ChEBI" id="CHEBI:18420"/>
    </cofactor>
</comment>
<dbReference type="GO" id="GO:0050333">
    <property type="term" value="F:thiamine triphosphate phosphatase activity"/>
    <property type="evidence" value="ECO:0007669"/>
    <property type="project" value="UniProtKB-EC"/>
</dbReference>
<dbReference type="GO" id="GO:0006772">
    <property type="term" value="P:thiamine metabolic process"/>
    <property type="evidence" value="ECO:0007669"/>
    <property type="project" value="InterPro"/>
</dbReference>
<dbReference type="GO" id="GO:0000287">
    <property type="term" value="F:magnesium ion binding"/>
    <property type="evidence" value="ECO:0007669"/>
    <property type="project" value="TreeGrafter"/>
</dbReference>
<evidence type="ECO:0000256" key="2">
    <source>
        <dbReference type="ARBA" id="ARBA00002106"/>
    </source>
</evidence>
<dbReference type="InterPro" id="IPR012177">
    <property type="entry name" value="ThTPase_euk"/>
</dbReference>
<comment type="subcellular location">
    <subcellularLocation>
        <location evidence="3">Cytoplasm</location>
    </subcellularLocation>
</comment>
<dbReference type="InterPro" id="IPR039582">
    <property type="entry name" value="THTPA"/>
</dbReference>
<evidence type="ECO:0000256" key="12">
    <source>
        <dbReference type="ARBA" id="ARBA00022990"/>
    </source>
</evidence>
<evidence type="ECO:0000256" key="11">
    <source>
        <dbReference type="ARBA" id="ARBA00022842"/>
    </source>
</evidence>
<dbReference type="PANTHER" id="PTHR14586:SF1">
    <property type="entry name" value="THIAMINE-TRIPHOSPHATASE"/>
    <property type="match status" value="1"/>
</dbReference>
<dbReference type="PANTHER" id="PTHR14586">
    <property type="entry name" value="THIAMINE-TRIPHOSPHATASE"/>
    <property type="match status" value="1"/>
</dbReference>
<evidence type="ECO:0000256" key="9">
    <source>
        <dbReference type="ARBA" id="ARBA00022723"/>
    </source>
</evidence>
<dbReference type="Proteomes" id="UP000799439">
    <property type="component" value="Unassembled WGS sequence"/>
</dbReference>
<proteinExistence type="inferred from homology"/>
<dbReference type="SUPFAM" id="SSF55154">
    <property type="entry name" value="CYTH-like phosphatases"/>
    <property type="match status" value="1"/>
</dbReference>
<accession>A0A9P4J408</accession>
<name>A0A9P4J408_9PEZI</name>
<dbReference type="GO" id="GO:0042357">
    <property type="term" value="P:thiamine diphosphate metabolic process"/>
    <property type="evidence" value="ECO:0007669"/>
    <property type="project" value="TreeGrafter"/>
</dbReference>
<gene>
    <name evidence="15" type="ORF">K461DRAFT_312121</name>
</gene>
<comment type="similarity">
    <text evidence="4">Belongs to the ThTPase family.</text>
</comment>
<evidence type="ECO:0000259" key="14">
    <source>
        <dbReference type="Pfam" id="PF01928"/>
    </source>
</evidence>
<evidence type="ECO:0000256" key="5">
    <source>
        <dbReference type="ARBA" id="ARBA00011245"/>
    </source>
</evidence>
<keyword evidence="11" id="KW-0460">Magnesium</keyword>
<dbReference type="Gene3D" id="2.40.320.10">
    <property type="entry name" value="Hypothetical Protein Pfu-838710-001"/>
    <property type="match status" value="1"/>
</dbReference>
<evidence type="ECO:0000256" key="4">
    <source>
        <dbReference type="ARBA" id="ARBA00008181"/>
    </source>
</evidence>
<comment type="catalytic activity">
    <reaction evidence="13">
        <text>thiamine triphosphate + H2O = thiamine diphosphate + phosphate + H(+)</text>
        <dbReference type="Rhea" id="RHEA:11744"/>
        <dbReference type="ChEBI" id="CHEBI:15377"/>
        <dbReference type="ChEBI" id="CHEBI:15378"/>
        <dbReference type="ChEBI" id="CHEBI:43474"/>
        <dbReference type="ChEBI" id="CHEBI:58937"/>
        <dbReference type="ChEBI" id="CHEBI:58938"/>
        <dbReference type="EC" id="3.6.1.28"/>
    </reaction>
</comment>
<feature type="domain" description="CYTH" evidence="14">
    <location>
        <begin position="15"/>
        <end position="171"/>
    </location>
</feature>
<reference evidence="15" key="1">
    <citation type="journal article" date="2020" name="Stud. Mycol.">
        <title>101 Dothideomycetes genomes: a test case for predicting lifestyles and emergence of pathogens.</title>
        <authorList>
            <person name="Haridas S."/>
            <person name="Albert R."/>
            <person name="Binder M."/>
            <person name="Bloem J."/>
            <person name="Labutti K."/>
            <person name="Salamov A."/>
            <person name="Andreopoulos B."/>
            <person name="Baker S."/>
            <person name="Barry K."/>
            <person name="Bills G."/>
            <person name="Bluhm B."/>
            <person name="Cannon C."/>
            <person name="Castanera R."/>
            <person name="Culley D."/>
            <person name="Daum C."/>
            <person name="Ezra D."/>
            <person name="Gonzalez J."/>
            <person name="Henrissat B."/>
            <person name="Kuo A."/>
            <person name="Liang C."/>
            <person name="Lipzen A."/>
            <person name="Lutzoni F."/>
            <person name="Magnuson J."/>
            <person name="Mondo S."/>
            <person name="Nolan M."/>
            <person name="Ohm R."/>
            <person name="Pangilinan J."/>
            <person name="Park H.-J."/>
            <person name="Ramirez L."/>
            <person name="Alfaro M."/>
            <person name="Sun H."/>
            <person name="Tritt A."/>
            <person name="Yoshinaga Y."/>
            <person name="Zwiers L.-H."/>
            <person name="Turgeon B."/>
            <person name="Goodwin S."/>
            <person name="Spatafora J."/>
            <person name="Crous P."/>
            <person name="Grigoriev I."/>
        </authorList>
    </citation>
    <scope>NUCLEOTIDE SEQUENCE</scope>
    <source>
        <strain evidence="15">CBS 260.36</strain>
    </source>
</reference>
<keyword evidence="16" id="KW-1185">Reference proteome</keyword>
<organism evidence="15 16">
    <name type="scientific">Myriangium duriaei CBS 260.36</name>
    <dbReference type="NCBI Taxonomy" id="1168546"/>
    <lineage>
        <taxon>Eukaryota</taxon>
        <taxon>Fungi</taxon>
        <taxon>Dikarya</taxon>
        <taxon>Ascomycota</taxon>
        <taxon>Pezizomycotina</taxon>
        <taxon>Dothideomycetes</taxon>
        <taxon>Dothideomycetidae</taxon>
        <taxon>Myriangiales</taxon>
        <taxon>Myriangiaceae</taxon>
        <taxon>Myriangium</taxon>
    </lineage>
</organism>